<accession>A0A4R3YNB4</accession>
<comment type="caution">
    <text evidence="2">The sequence shown here is derived from an EMBL/GenBank/DDBJ whole genome shotgun (WGS) entry which is preliminary data.</text>
</comment>
<dbReference type="PANTHER" id="PTHR30203:SF24">
    <property type="entry name" value="BLR4935 PROTEIN"/>
    <property type="match status" value="1"/>
</dbReference>
<dbReference type="InterPro" id="IPR010131">
    <property type="entry name" value="MdtP/NodT-like"/>
</dbReference>
<feature type="chain" id="PRO_5020298628" evidence="1">
    <location>
        <begin position="23"/>
        <end position="413"/>
    </location>
</feature>
<dbReference type="GO" id="GO:0015562">
    <property type="term" value="F:efflux transmembrane transporter activity"/>
    <property type="evidence" value="ECO:0007669"/>
    <property type="project" value="InterPro"/>
</dbReference>
<keyword evidence="1" id="KW-0732">Signal</keyword>
<evidence type="ECO:0000313" key="3">
    <source>
        <dbReference type="Proteomes" id="UP000295645"/>
    </source>
</evidence>
<gene>
    <name evidence="2" type="ORF">EC912_1044</name>
</gene>
<name>A0A4R3YNB4_9GAMM</name>
<evidence type="ECO:0000313" key="2">
    <source>
        <dbReference type="EMBL" id="TCV93811.1"/>
    </source>
</evidence>
<dbReference type="AlphaFoldDB" id="A0A4R3YNB4"/>
<dbReference type="EMBL" id="SMCS01000004">
    <property type="protein sequence ID" value="TCV93811.1"/>
    <property type="molecule type" value="Genomic_DNA"/>
</dbReference>
<dbReference type="Proteomes" id="UP000295645">
    <property type="component" value="Unassembled WGS sequence"/>
</dbReference>
<dbReference type="SUPFAM" id="SSF56954">
    <property type="entry name" value="Outer membrane efflux proteins (OEP)"/>
    <property type="match status" value="1"/>
</dbReference>
<keyword evidence="3" id="KW-1185">Reference proteome</keyword>
<dbReference type="RefSeq" id="WP_132143904.1">
    <property type="nucleotide sequence ID" value="NZ_SMCS01000004.1"/>
</dbReference>
<reference evidence="2 3" key="1">
    <citation type="submission" date="2019-03" db="EMBL/GenBank/DDBJ databases">
        <title>Above-ground endophytic microbial communities from plants in different locations in the United States.</title>
        <authorList>
            <person name="Frank C."/>
        </authorList>
    </citation>
    <scope>NUCLEOTIDE SEQUENCE [LARGE SCALE GENOMIC DNA]</scope>
    <source>
        <strain evidence="2 3">LP_13_YM</strain>
    </source>
</reference>
<dbReference type="OrthoDB" id="5801460at2"/>
<feature type="signal peptide" evidence="1">
    <location>
        <begin position="1"/>
        <end position="22"/>
    </location>
</feature>
<dbReference type="PANTHER" id="PTHR30203">
    <property type="entry name" value="OUTER MEMBRANE CATION EFFLUX PROTEIN"/>
    <property type="match status" value="1"/>
</dbReference>
<proteinExistence type="predicted"/>
<protein>
    <submittedName>
        <fullName evidence="2">Cobalt-zinc-cadmium efflux system outer membrane protein</fullName>
    </submittedName>
</protein>
<dbReference type="Gene3D" id="1.20.1600.10">
    <property type="entry name" value="Outer membrane efflux proteins (OEP)"/>
    <property type="match status" value="1"/>
</dbReference>
<organism evidence="2 3">
    <name type="scientific">Luteibacter rhizovicinus</name>
    <dbReference type="NCBI Taxonomy" id="242606"/>
    <lineage>
        <taxon>Bacteria</taxon>
        <taxon>Pseudomonadati</taxon>
        <taxon>Pseudomonadota</taxon>
        <taxon>Gammaproteobacteria</taxon>
        <taxon>Lysobacterales</taxon>
        <taxon>Rhodanobacteraceae</taxon>
        <taxon>Luteibacter</taxon>
    </lineage>
</organism>
<sequence length="413" mass="43677">MYAKRTVPIGAVCLLFAALANATPPAAPAELRDAVRRVWAASPELDVARANRDAARARADAAAQPLYNPTLSLDAENADVNRRTAGLSLALDVSGKRAARTRAGQAAFASSDLSYALTQRDLATRWLSAWTTTALATRRSEMGRHRVDLMRRFDALAVKRLAVGDIASPERDLAGLALGEAEIQQATLTADEAAAQASLSAIAATSDIPAIPTALPPASDSVMNTAIDALPESLLARGREAEADAAVDVARRARIPDPTIGFTGGRVRAGAINDRVIGLSLSIPLPVLNTGRADVDASRADSAAASANTRASAMQLGARQRETRARYAALRTAAEAFRRGRAGAYDERAALLEKLWSAGEIGTSDYLVQLKQSLDTALAGIELESRLWQAWFDYLAAAGRLNEWIDGSGKDTP</sequence>
<evidence type="ECO:0000256" key="1">
    <source>
        <dbReference type="SAM" id="SignalP"/>
    </source>
</evidence>